<dbReference type="AlphaFoldDB" id="A0A5N5WIM7"/>
<keyword evidence="3" id="KW-1185">Reference proteome</keyword>
<keyword evidence="1" id="KW-0812">Transmembrane</keyword>
<accession>A0A5N5WIM7</accession>
<evidence type="ECO:0000313" key="2">
    <source>
        <dbReference type="EMBL" id="KAB8068401.1"/>
    </source>
</evidence>
<feature type="transmembrane region" description="Helical" evidence="1">
    <location>
        <begin position="6"/>
        <end position="24"/>
    </location>
</feature>
<sequence length="77" mass="9055">MCNRGPDFFVSFFFLFFNFSFCFLRRFSCKSQASDDLWLLPKPSSAQPGHIVSTPQYIVCWQVTPRSTFKKKTLFLL</sequence>
<dbReference type="Proteomes" id="UP000326565">
    <property type="component" value="Unassembled WGS sequence"/>
</dbReference>
<name>A0A5N5WIM7_9EURO</name>
<keyword evidence="1" id="KW-0472">Membrane</keyword>
<keyword evidence="1" id="KW-1133">Transmembrane helix</keyword>
<evidence type="ECO:0000313" key="3">
    <source>
        <dbReference type="Proteomes" id="UP000326565"/>
    </source>
</evidence>
<organism evidence="2 3">
    <name type="scientific">Aspergillus leporis</name>
    <dbReference type="NCBI Taxonomy" id="41062"/>
    <lineage>
        <taxon>Eukaryota</taxon>
        <taxon>Fungi</taxon>
        <taxon>Dikarya</taxon>
        <taxon>Ascomycota</taxon>
        <taxon>Pezizomycotina</taxon>
        <taxon>Eurotiomycetes</taxon>
        <taxon>Eurotiomycetidae</taxon>
        <taxon>Eurotiales</taxon>
        <taxon>Aspergillaceae</taxon>
        <taxon>Aspergillus</taxon>
        <taxon>Aspergillus subgen. Circumdati</taxon>
    </lineage>
</organism>
<protein>
    <submittedName>
        <fullName evidence="2">Uncharacterized protein</fullName>
    </submittedName>
</protein>
<proteinExistence type="predicted"/>
<evidence type="ECO:0000256" key="1">
    <source>
        <dbReference type="SAM" id="Phobius"/>
    </source>
</evidence>
<reference evidence="2 3" key="1">
    <citation type="submission" date="2019-04" db="EMBL/GenBank/DDBJ databases">
        <title>Friends and foes A comparative genomics study of 23 Aspergillus species from section Flavi.</title>
        <authorList>
            <consortium name="DOE Joint Genome Institute"/>
            <person name="Kjaerbolling I."/>
            <person name="Vesth T."/>
            <person name="Frisvad J.C."/>
            <person name="Nybo J.L."/>
            <person name="Theobald S."/>
            <person name="Kildgaard S."/>
            <person name="Isbrandt T."/>
            <person name="Kuo A."/>
            <person name="Sato A."/>
            <person name="Lyhne E.K."/>
            <person name="Kogle M.E."/>
            <person name="Wiebenga A."/>
            <person name="Kun R.S."/>
            <person name="Lubbers R.J."/>
            <person name="Makela M.R."/>
            <person name="Barry K."/>
            <person name="Chovatia M."/>
            <person name="Clum A."/>
            <person name="Daum C."/>
            <person name="Haridas S."/>
            <person name="He G."/>
            <person name="LaButti K."/>
            <person name="Lipzen A."/>
            <person name="Mondo S."/>
            <person name="Riley R."/>
            <person name="Salamov A."/>
            <person name="Simmons B.A."/>
            <person name="Magnuson J.K."/>
            <person name="Henrissat B."/>
            <person name="Mortensen U.H."/>
            <person name="Larsen T.O."/>
            <person name="Devries R.P."/>
            <person name="Grigoriev I.V."/>
            <person name="Machida M."/>
            <person name="Baker S.E."/>
            <person name="Andersen M.R."/>
        </authorList>
    </citation>
    <scope>NUCLEOTIDE SEQUENCE [LARGE SCALE GENOMIC DNA]</scope>
    <source>
        <strain evidence="2 3">CBS 151.66</strain>
    </source>
</reference>
<gene>
    <name evidence="2" type="ORF">BDV29DRAFT_184603</name>
</gene>
<dbReference type="EMBL" id="ML732395">
    <property type="protein sequence ID" value="KAB8068401.1"/>
    <property type="molecule type" value="Genomic_DNA"/>
</dbReference>